<dbReference type="PANTHER" id="PTHR22803">
    <property type="entry name" value="MANNOSE, PHOSPHOLIPASE, LECTIN RECEPTOR RELATED"/>
    <property type="match status" value="1"/>
</dbReference>
<dbReference type="InterPro" id="IPR018378">
    <property type="entry name" value="C-type_lectin_CS"/>
</dbReference>
<evidence type="ECO:0000256" key="1">
    <source>
        <dbReference type="ARBA" id="ARBA00023157"/>
    </source>
</evidence>
<evidence type="ECO:0000259" key="3">
    <source>
        <dbReference type="PROSITE" id="PS50041"/>
    </source>
</evidence>
<evidence type="ECO:0000313" key="5">
    <source>
        <dbReference type="Proteomes" id="UP001445076"/>
    </source>
</evidence>
<gene>
    <name evidence="4" type="ORF">OTU49_008937</name>
</gene>
<dbReference type="AlphaFoldDB" id="A0AAW0WMG7"/>
<name>A0AAW0WMG7_CHEQU</name>
<proteinExistence type="predicted"/>
<evidence type="ECO:0000256" key="2">
    <source>
        <dbReference type="SAM" id="Phobius"/>
    </source>
</evidence>
<dbReference type="PROSITE" id="PS00615">
    <property type="entry name" value="C_TYPE_LECTIN_1"/>
    <property type="match status" value="1"/>
</dbReference>
<keyword evidence="2" id="KW-1133">Transmembrane helix</keyword>
<sequence>MSETAAYVWSDGTGLDYINWETGEPGNDTQSCVEMLTNKGTWVDVACTTKQSYLCKTKKIPNKYTTLSPTSKPGRISTGGVVGIVISVMVAVTVLAFLVYTYAFKTRARPSRTSHTQIDGTTIEYSSA</sequence>
<keyword evidence="5" id="KW-1185">Reference proteome</keyword>
<dbReference type="InterPro" id="IPR001304">
    <property type="entry name" value="C-type_lectin-like"/>
</dbReference>
<feature type="domain" description="C-type lectin" evidence="3">
    <location>
        <begin position="1"/>
        <end position="56"/>
    </location>
</feature>
<evidence type="ECO:0000313" key="4">
    <source>
        <dbReference type="EMBL" id="KAK8728783.1"/>
    </source>
</evidence>
<dbReference type="EMBL" id="JARKIK010000070">
    <property type="protein sequence ID" value="KAK8728783.1"/>
    <property type="molecule type" value="Genomic_DNA"/>
</dbReference>
<keyword evidence="2" id="KW-0812">Transmembrane</keyword>
<dbReference type="Pfam" id="PF00059">
    <property type="entry name" value="Lectin_C"/>
    <property type="match status" value="1"/>
</dbReference>
<dbReference type="Gene3D" id="3.10.100.10">
    <property type="entry name" value="Mannose-Binding Protein A, subunit A"/>
    <property type="match status" value="1"/>
</dbReference>
<dbReference type="CDD" id="cd00037">
    <property type="entry name" value="CLECT"/>
    <property type="match status" value="1"/>
</dbReference>
<comment type="caution">
    <text evidence="4">The sequence shown here is derived from an EMBL/GenBank/DDBJ whole genome shotgun (WGS) entry which is preliminary data.</text>
</comment>
<dbReference type="InterPro" id="IPR016186">
    <property type="entry name" value="C-type_lectin-like/link_sf"/>
</dbReference>
<keyword evidence="1" id="KW-1015">Disulfide bond</keyword>
<protein>
    <recommendedName>
        <fullName evidence="3">C-type lectin domain-containing protein</fullName>
    </recommendedName>
</protein>
<dbReference type="SUPFAM" id="SSF56436">
    <property type="entry name" value="C-type lectin-like"/>
    <property type="match status" value="1"/>
</dbReference>
<dbReference type="InterPro" id="IPR016187">
    <property type="entry name" value="CTDL_fold"/>
</dbReference>
<dbReference type="PROSITE" id="PS50041">
    <property type="entry name" value="C_TYPE_LECTIN_2"/>
    <property type="match status" value="1"/>
</dbReference>
<dbReference type="InterPro" id="IPR050111">
    <property type="entry name" value="C-type_lectin/snaclec_domain"/>
</dbReference>
<keyword evidence="2" id="KW-0472">Membrane</keyword>
<dbReference type="Proteomes" id="UP001445076">
    <property type="component" value="Unassembled WGS sequence"/>
</dbReference>
<reference evidence="4 5" key="1">
    <citation type="journal article" date="2024" name="BMC Genomics">
        <title>Genome assembly of redclaw crayfish (Cherax quadricarinatus) provides insights into its immune adaptation and hypoxia tolerance.</title>
        <authorList>
            <person name="Liu Z."/>
            <person name="Zheng J."/>
            <person name="Li H."/>
            <person name="Fang K."/>
            <person name="Wang S."/>
            <person name="He J."/>
            <person name="Zhou D."/>
            <person name="Weng S."/>
            <person name="Chi M."/>
            <person name="Gu Z."/>
            <person name="He J."/>
            <person name="Li F."/>
            <person name="Wang M."/>
        </authorList>
    </citation>
    <scope>NUCLEOTIDE SEQUENCE [LARGE SCALE GENOMIC DNA]</scope>
    <source>
        <strain evidence="4">ZL_2023a</strain>
    </source>
</reference>
<organism evidence="4 5">
    <name type="scientific">Cherax quadricarinatus</name>
    <name type="common">Australian red claw crayfish</name>
    <dbReference type="NCBI Taxonomy" id="27406"/>
    <lineage>
        <taxon>Eukaryota</taxon>
        <taxon>Metazoa</taxon>
        <taxon>Ecdysozoa</taxon>
        <taxon>Arthropoda</taxon>
        <taxon>Crustacea</taxon>
        <taxon>Multicrustacea</taxon>
        <taxon>Malacostraca</taxon>
        <taxon>Eumalacostraca</taxon>
        <taxon>Eucarida</taxon>
        <taxon>Decapoda</taxon>
        <taxon>Pleocyemata</taxon>
        <taxon>Astacidea</taxon>
        <taxon>Parastacoidea</taxon>
        <taxon>Parastacidae</taxon>
        <taxon>Cherax</taxon>
    </lineage>
</organism>
<feature type="transmembrane region" description="Helical" evidence="2">
    <location>
        <begin position="81"/>
        <end position="103"/>
    </location>
</feature>
<accession>A0AAW0WMG7</accession>